<dbReference type="EC" id="1.1.1.67" evidence="4"/>
<feature type="domain" description="Mannitol dehydrogenase C-terminal" evidence="7">
    <location>
        <begin position="241"/>
        <end position="351"/>
    </location>
</feature>
<organism evidence="8 9">
    <name type="scientific">Symbiodinium microadriaticum</name>
    <name type="common">Dinoflagellate</name>
    <name type="synonym">Zooxanthella microadriatica</name>
    <dbReference type="NCBI Taxonomy" id="2951"/>
    <lineage>
        <taxon>Eukaryota</taxon>
        <taxon>Sar</taxon>
        <taxon>Alveolata</taxon>
        <taxon>Dinophyceae</taxon>
        <taxon>Suessiales</taxon>
        <taxon>Symbiodiniaceae</taxon>
        <taxon>Symbiodinium</taxon>
    </lineage>
</organism>
<evidence type="ECO:0000256" key="2">
    <source>
        <dbReference type="ARBA" id="ARBA00023002"/>
    </source>
</evidence>
<dbReference type="OrthoDB" id="418169at2759"/>
<name>A0A1Q9E1C7_SYMMI</name>
<evidence type="ECO:0000313" key="8">
    <source>
        <dbReference type="EMBL" id="OLQ01236.1"/>
    </source>
</evidence>
<dbReference type="GO" id="GO:0019594">
    <property type="term" value="P:mannitol metabolic process"/>
    <property type="evidence" value="ECO:0007669"/>
    <property type="project" value="InterPro"/>
</dbReference>
<evidence type="ECO:0000256" key="4">
    <source>
        <dbReference type="ARBA" id="ARBA00038970"/>
    </source>
</evidence>
<dbReference type="InterPro" id="IPR013328">
    <property type="entry name" value="6PGD_dom2"/>
</dbReference>
<evidence type="ECO:0000259" key="6">
    <source>
        <dbReference type="Pfam" id="PF01232"/>
    </source>
</evidence>
<dbReference type="InterPro" id="IPR000669">
    <property type="entry name" value="Mannitol_DH"/>
</dbReference>
<dbReference type="Gene3D" id="3.40.50.720">
    <property type="entry name" value="NAD(P)-binding Rossmann-like Domain"/>
    <property type="match status" value="2"/>
</dbReference>
<dbReference type="Pfam" id="PF01232">
    <property type="entry name" value="Mannitol_dh"/>
    <property type="match status" value="1"/>
</dbReference>
<dbReference type="InterPro" id="IPR023027">
    <property type="entry name" value="Mannitol_DH_CS"/>
</dbReference>
<evidence type="ECO:0000313" key="9">
    <source>
        <dbReference type="Proteomes" id="UP000186817"/>
    </source>
</evidence>
<proteinExistence type="inferred from homology"/>
<evidence type="ECO:0000256" key="1">
    <source>
        <dbReference type="ARBA" id="ARBA00006541"/>
    </source>
</evidence>
<gene>
    <name evidence="8" type="ORF">AK812_SmicGene16043</name>
</gene>
<feature type="domain" description="Mannitol dehydrogenase N-terminal" evidence="6">
    <location>
        <begin position="30"/>
        <end position="218"/>
    </location>
</feature>
<dbReference type="InterPro" id="IPR008927">
    <property type="entry name" value="6-PGluconate_DH-like_C_sf"/>
</dbReference>
<evidence type="ECO:0000259" key="7">
    <source>
        <dbReference type="Pfam" id="PF08125"/>
    </source>
</evidence>
<dbReference type="InterPro" id="IPR036291">
    <property type="entry name" value="NAD(P)-bd_dom_sf"/>
</dbReference>
<dbReference type="EMBL" id="LSRX01000300">
    <property type="protein sequence ID" value="OLQ01236.1"/>
    <property type="molecule type" value="Genomic_DNA"/>
</dbReference>
<accession>A0A1Q9E1C7</accession>
<keyword evidence="9" id="KW-1185">Reference proteome</keyword>
<comment type="similarity">
    <text evidence="1">Belongs to the mannitol dehydrogenase family.</text>
</comment>
<evidence type="ECO:0000256" key="5">
    <source>
        <dbReference type="ARBA" id="ARBA00047733"/>
    </source>
</evidence>
<dbReference type="SUPFAM" id="SSF48179">
    <property type="entry name" value="6-phosphogluconate dehydrogenase C-terminal domain-like"/>
    <property type="match status" value="1"/>
</dbReference>
<keyword evidence="2" id="KW-0560">Oxidoreductase</keyword>
<dbReference type="InterPro" id="IPR013118">
    <property type="entry name" value="Mannitol_DH_C"/>
</dbReference>
<protein>
    <recommendedName>
        <fullName evidence="4">mannitol 2-dehydrogenase</fullName>
        <ecNumber evidence="4">1.1.1.67</ecNumber>
    </recommendedName>
</protein>
<evidence type="ECO:0000256" key="3">
    <source>
        <dbReference type="ARBA" id="ARBA00023027"/>
    </source>
</evidence>
<dbReference type="PRINTS" id="PR00084">
    <property type="entry name" value="MTLDHDRGNASE"/>
</dbReference>
<sequence>MKLCSANLEKICETGAVKAPKYDRSKVQPGIVHIGVGNFHRAHQCVFVEDTLELPGQESWAYRGVGLMPGDVKMRDILKEQDMMYALWQRGTDTEEVRVIGCHQEFYLATEDSEAILDLLSAAETKIVTLTVTEKGYFVNFATGKLDTASPAVASDIEALKAGKATLKTAAGFLVATAARRRSGAGTRAVDKELATWISENVSFPNSMVDRITPATTEDKFPCGRAAWDKSTSGKCIFVEDVLPYELMKLRLLNGVHQALSYPAALLGHALVHEALADARISGFLKVYMAAAGRTVPPVEGLGKEEWCRTVLDRFGNPAVRDTIFRLNEDATNRMAVSLAPCLEEDAVPDGPPLSRIEIEALVLPVSCWVRQLVGADAKLAEKSPKAEIPALNRDDKSGVVTGPALAAWAAAGSAQEAAASFLETAFGAKAARPEVTKVLADQLQILKEKDVEALLHTVCGGA</sequence>
<dbReference type="SUPFAM" id="SSF51735">
    <property type="entry name" value="NAD(P)-binding Rossmann-fold domains"/>
    <property type="match status" value="1"/>
</dbReference>
<dbReference type="GO" id="GO:0050086">
    <property type="term" value="F:mannitol 2-dehydrogenase activity"/>
    <property type="evidence" value="ECO:0007669"/>
    <property type="project" value="UniProtKB-EC"/>
</dbReference>
<keyword evidence="3" id="KW-0520">NAD</keyword>
<dbReference type="AlphaFoldDB" id="A0A1Q9E1C7"/>
<dbReference type="Pfam" id="PF08125">
    <property type="entry name" value="Mannitol_dh_C"/>
    <property type="match status" value="1"/>
</dbReference>
<dbReference type="Proteomes" id="UP000186817">
    <property type="component" value="Unassembled WGS sequence"/>
</dbReference>
<comment type="caution">
    <text evidence="8">The sequence shown here is derived from an EMBL/GenBank/DDBJ whole genome shotgun (WGS) entry which is preliminary data.</text>
</comment>
<dbReference type="Gene3D" id="1.10.1040.10">
    <property type="entry name" value="N-(1-d-carboxylethyl)-l-norvaline Dehydrogenase, domain 2"/>
    <property type="match status" value="1"/>
</dbReference>
<comment type="catalytic activity">
    <reaction evidence="5">
        <text>D-mannitol + NAD(+) = D-fructose + NADH + H(+)</text>
        <dbReference type="Rhea" id="RHEA:12084"/>
        <dbReference type="ChEBI" id="CHEBI:15378"/>
        <dbReference type="ChEBI" id="CHEBI:16899"/>
        <dbReference type="ChEBI" id="CHEBI:37721"/>
        <dbReference type="ChEBI" id="CHEBI:57540"/>
        <dbReference type="ChEBI" id="CHEBI:57945"/>
        <dbReference type="EC" id="1.1.1.67"/>
    </reaction>
</comment>
<dbReference type="InterPro" id="IPR050988">
    <property type="entry name" value="Mannitol_DH/Oxidoreductase"/>
</dbReference>
<dbReference type="PANTHER" id="PTHR43362">
    <property type="entry name" value="MANNITOL DEHYDROGENASE DSF1-RELATED"/>
    <property type="match status" value="1"/>
</dbReference>
<dbReference type="InterPro" id="IPR013131">
    <property type="entry name" value="Mannitol_DH_N"/>
</dbReference>
<dbReference type="PROSITE" id="PS00974">
    <property type="entry name" value="MANNITOL_DHGENASE"/>
    <property type="match status" value="1"/>
</dbReference>
<reference evidence="8 9" key="1">
    <citation type="submission" date="2016-02" db="EMBL/GenBank/DDBJ databases">
        <title>Genome analysis of coral dinoflagellate symbionts highlights evolutionary adaptations to a symbiotic lifestyle.</title>
        <authorList>
            <person name="Aranda M."/>
            <person name="Li Y."/>
            <person name="Liew Y.J."/>
            <person name="Baumgarten S."/>
            <person name="Simakov O."/>
            <person name="Wilson M."/>
            <person name="Piel J."/>
            <person name="Ashoor H."/>
            <person name="Bougouffa S."/>
            <person name="Bajic V.B."/>
            <person name="Ryu T."/>
            <person name="Ravasi T."/>
            <person name="Bayer T."/>
            <person name="Micklem G."/>
            <person name="Kim H."/>
            <person name="Bhak J."/>
            <person name="Lajeunesse T.C."/>
            <person name="Voolstra C.R."/>
        </authorList>
    </citation>
    <scope>NUCLEOTIDE SEQUENCE [LARGE SCALE GENOMIC DNA]</scope>
    <source>
        <strain evidence="8 9">CCMP2467</strain>
    </source>
</reference>
<dbReference type="PANTHER" id="PTHR43362:SF1">
    <property type="entry name" value="MANNITOL DEHYDROGENASE 2-RELATED"/>
    <property type="match status" value="1"/>
</dbReference>